<accession>A0A9Q1C9M2</accession>
<dbReference type="InterPro" id="IPR012337">
    <property type="entry name" value="RNaseH-like_sf"/>
</dbReference>
<evidence type="ECO:0000313" key="1">
    <source>
        <dbReference type="EMBL" id="KAJ8040596.1"/>
    </source>
</evidence>
<dbReference type="OrthoDB" id="8046937at2759"/>
<dbReference type="Gene3D" id="3.30.420.10">
    <property type="entry name" value="Ribonuclease H-like superfamily/Ribonuclease H"/>
    <property type="match status" value="1"/>
</dbReference>
<dbReference type="EMBL" id="JAIZAY010000006">
    <property type="protein sequence ID" value="KAJ8040596.1"/>
    <property type="molecule type" value="Genomic_DNA"/>
</dbReference>
<dbReference type="Proteomes" id="UP001152320">
    <property type="component" value="Chromosome 6"/>
</dbReference>
<evidence type="ECO:0000313" key="2">
    <source>
        <dbReference type="Proteomes" id="UP001152320"/>
    </source>
</evidence>
<dbReference type="GO" id="GO:0003676">
    <property type="term" value="F:nucleic acid binding"/>
    <property type="evidence" value="ECO:0007669"/>
    <property type="project" value="InterPro"/>
</dbReference>
<gene>
    <name evidence="1" type="ORF">HOLleu_14930</name>
</gene>
<protein>
    <recommendedName>
        <fullName evidence="3">Integrase catalytic domain-containing protein</fullName>
    </recommendedName>
</protein>
<evidence type="ECO:0008006" key="3">
    <source>
        <dbReference type="Google" id="ProtNLM"/>
    </source>
</evidence>
<dbReference type="PANTHER" id="PTHR47331:SF1">
    <property type="entry name" value="GAG-LIKE PROTEIN"/>
    <property type="match status" value="1"/>
</dbReference>
<dbReference type="SUPFAM" id="SSF53098">
    <property type="entry name" value="Ribonuclease H-like"/>
    <property type="match status" value="1"/>
</dbReference>
<reference evidence="1" key="1">
    <citation type="submission" date="2021-10" db="EMBL/GenBank/DDBJ databases">
        <title>Tropical sea cucumber genome reveals ecological adaptation and Cuvierian tubules defense mechanism.</title>
        <authorList>
            <person name="Chen T."/>
        </authorList>
    </citation>
    <scope>NUCLEOTIDE SEQUENCE</scope>
    <source>
        <strain evidence="1">Nanhai2018</strain>
        <tissue evidence="1">Muscle</tissue>
    </source>
</reference>
<keyword evidence="2" id="KW-1185">Reference proteome</keyword>
<proteinExistence type="predicted"/>
<name>A0A9Q1C9M2_HOLLE</name>
<sequence length="177" mass="20061">MANLLDCRLCVGQSTFFSTGMNCCGPYTVKLGRRQEKQWGLTCNFMTTKVVHLEILASMDADALHMAFRRFATQRGLKRIAPSDCGTNFMGAETELKEYFKDVSKELQKKLIERQVEFHFNPPSAPHFKGTWEIEMKTIKNALKCCLKDQVVPKAVLQKVMMEVEGLINSMPLGCKS</sequence>
<organism evidence="1 2">
    <name type="scientific">Holothuria leucospilota</name>
    <name type="common">Black long sea cucumber</name>
    <name type="synonym">Mertensiothuria leucospilota</name>
    <dbReference type="NCBI Taxonomy" id="206669"/>
    <lineage>
        <taxon>Eukaryota</taxon>
        <taxon>Metazoa</taxon>
        <taxon>Echinodermata</taxon>
        <taxon>Eleutherozoa</taxon>
        <taxon>Echinozoa</taxon>
        <taxon>Holothuroidea</taxon>
        <taxon>Aspidochirotacea</taxon>
        <taxon>Aspidochirotida</taxon>
        <taxon>Holothuriidae</taxon>
        <taxon>Holothuria</taxon>
    </lineage>
</organism>
<dbReference type="InterPro" id="IPR036397">
    <property type="entry name" value="RNaseH_sf"/>
</dbReference>
<dbReference type="AlphaFoldDB" id="A0A9Q1C9M2"/>
<comment type="caution">
    <text evidence="1">The sequence shown here is derived from an EMBL/GenBank/DDBJ whole genome shotgun (WGS) entry which is preliminary data.</text>
</comment>
<dbReference type="PANTHER" id="PTHR47331">
    <property type="entry name" value="PHD-TYPE DOMAIN-CONTAINING PROTEIN"/>
    <property type="match status" value="1"/>
</dbReference>